<sequence length="120" mass="14088">MEGTLFDVFPIRHTDTKKEETGTSDNCNKIHVEKELLFSLSNDEEEKIEYQGLLESYQVVQRPETKGKEGLDCWPRDQITCEWSNENQKTLLRKTVLLSLKYYYIYLKIFLPLSNAGYIS</sequence>
<reference evidence="2 3" key="1">
    <citation type="journal article" date="2019" name="Sci. Rep.">
        <title>Orb-weaving spider Araneus ventricosus genome elucidates the spidroin gene catalogue.</title>
        <authorList>
            <person name="Kono N."/>
            <person name="Nakamura H."/>
            <person name="Ohtoshi R."/>
            <person name="Moran D.A.P."/>
            <person name="Shinohara A."/>
            <person name="Yoshida Y."/>
            <person name="Fujiwara M."/>
            <person name="Mori M."/>
            <person name="Tomita M."/>
            <person name="Arakawa K."/>
        </authorList>
    </citation>
    <scope>NUCLEOTIDE SEQUENCE [LARGE SCALE GENOMIC DNA]</scope>
</reference>
<gene>
    <name evidence="2" type="ORF">AVEN_41210_1</name>
    <name evidence="1" type="ORF">AVEN_91815_1</name>
</gene>
<protein>
    <submittedName>
        <fullName evidence="2">Uncharacterized protein</fullName>
    </submittedName>
</protein>
<evidence type="ECO:0000313" key="1">
    <source>
        <dbReference type="EMBL" id="GBL68957.1"/>
    </source>
</evidence>
<proteinExistence type="predicted"/>
<dbReference type="Proteomes" id="UP000499080">
    <property type="component" value="Unassembled WGS sequence"/>
</dbReference>
<name>A0A4Y2LWK5_ARAVE</name>
<organism evidence="2 3">
    <name type="scientific">Araneus ventricosus</name>
    <name type="common">Orbweaver spider</name>
    <name type="synonym">Epeira ventricosa</name>
    <dbReference type="NCBI Taxonomy" id="182803"/>
    <lineage>
        <taxon>Eukaryota</taxon>
        <taxon>Metazoa</taxon>
        <taxon>Ecdysozoa</taxon>
        <taxon>Arthropoda</taxon>
        <taxon>Chelicerata</taxon>
        <taxon>Arachnida</taxon>
        <taxon>Araneae</taxon>
        <taxon>Araneomorphae</taxon>
        <taxon>Entelegynae</taxon>
        <taxon>Araneoidea</taxon>
        <taxon>Araneidae</taxon>
        <taxon>Araneus</taxon>
    </lineage>
</organism>
<dbReference type="EMBL" id="BGPR01006419">
    <property type="protein sequence ID" value="GBN18862.1"/>
    <property type="molecule type" value="Genomic_DNA"/>
</dbReference>
<dbReference type="AlphaFoldDB" id="A0A4Y2LWK5"/>
<evidence type="ECO:0000313" key="2">
    <source>
        <dbReference type="EMBL" id="GBN18862.1"/>
    </source>
</evidence>
<keyword evidence="3" id="KW-1185">Reference proteome</keyword>
<comment type="caution">
    <text evidence="2">The sequence shown here is derived from an EMBL/GenBank/DDBJ whole genome shotgun (WGS) entry which is preliminary data.</text>
</comment>
<evidence type="ECO:0000313" key="3">
    <source>
        <dbReference type="Proteomes" id="UP000499080"/>
    </source>
</evidence>
<dbReference type="EMBL" id="BGPR01078138">
    <property type="protein sequence ID" value="GBL68957.1"/>
    <property type="molecule type" value="Genomic_DNA"/>
</dbReference>
<accession>A0A4Y2LWK5</accession>